<dbReference type="OrthoDB" id="6350087at2759"/>
<feature type="chain" id="PRO_5022694576" evidence="2">
    <location>
        <begin position="22"/>
        <end position="288"/>
    </location>
</feature>
<proteinExistence type="predicted"/>
<protein>
    <submittedName>
        <fullName evidence="3">Uncharacterized protein</fullName>
    </submittedName>
</protein>
<gene>
    <name evidence="3" type="ORF">CINCED_3A023401</name>
</gene>
<evidence type="ECO:0000256" key="2">
    <source>
        <dbReference type="SAM" id="SignalP"/>
    </source>
</evidence>
<name>A0A5E4MNX9_9HEMI</name>
<feature type="compositionally biased region" description="Acidic residues" evidence="1">
    <location>
        <begin position="148"/>
        <end position="157"/>
    </location>
</feature>
<dbReference type="Proteomes" id="UP000325440">
    <property type="component" value="Unassembled WGS sequence"/>
</dbReference>
<accession>A0A5E4MNX9</accession>
<keyword evidence="2" id="KW-0732">Signal</keyword>
<reference evidence="3 4" key="1">
    <citation type="submission" date="2019-08" db="EMBL/GenBank/DDBJ databases">
        <authorList>
            <person name="Alioto T."/>
            <person name="Alioto T."/>
            <person name="Gomez Garrido J."/>
        </authorList>
    </citation>
    <scope>NUCLEOTIDE SEQUENCE [LARGE SCALE GENOMIC DNA]</scope>
</reference>
<dbReference type="EMBL" id="CABPRJ010000967">
    <property type="protein sequence ID" value="VVC33364.1"/>
    <property type="molecule type" value="Genomic_DNA"/>
</dbReference>
<organism evidence="3 4">
    <name type="scientific">Cinara cedri</name>
    <dbReference type="NCBI Taxonomy" id="506608"/>
    <lineage>
        <taxon>Eukaryota</taxon>
        <taxon>Metazoa</taxon>
        <taxon>Ecdysozoa</taxon>
        <taxon>Arthropoda</taxon>
        <taxon>Hexapoda</taxon>
        <taxon>Insecta</taxon>
        <taxon>Pterygota</taxon>
        <taxon>Neoptera</taxon>
        <taxon>Paraneoptera</taxon>
        <taxon>Hemiptera</taxon>
        <taxon>Sternorrhyncha</taxon>
        <taxon>Aphidomorpha</taxon>
        <taxon>Aphidoidea</taxon>
        <taxon>Aphididae</taxon>
        <taxon>Lachninae</taxon>
        <taxon>Cinara</taxon>
    </lineage>
</organism>
<evidence type="ECO:0000256" key="1">
    <source>
        <dbReference type="SAM" id="MobiDB-lite"/>
    </source>
</evidence>
<feature type="signal peptide" evidence="2">
    <location>
        <begin position="1"/>
        <end position="21"/>
    </location>
</feature>
<dbReference type="AlphaFoldDB" id="A0A5E4MNX9"/>
<evidence type="ECO:0000313" key="3">
    <source>
        <dbReference type="EMBL" id="VVC33364.1"/>
    </source>
</evidence>
<sequence length="288" mass="30684">MWLWFVTACSALVLSPDTVSSDAGLSSTSFSNELRAGFTRLFQNGIEQPNYQSPFVLLNPTEFQTPDPQLQRPAPFSAQFASPGYQPPRSRYELQRLSWVIPYYYVPTRYHPSRGNKRPNDVLVLVVKTTTNSNNCTTNGTEPAAGDGGDEESNPDDEVEVIAGGAEKGKEPSRCVWAILSCCAPANTPIRYTCFDVLGCSAAFWDTNPCVPAILLTALDQATAYYGAATASNRTVTTDKPAADPAATDPPATDAAAVDLTAALTAGTTTTTADTSIIDQTATPKPAA</sequence>
<keyword evidence="4" id="KW-1185">Reference proteome</keyword>
<evidence type="ECO:0000313" key="4">
    <source>
        <dbReference type="Proteomes" id="UP000325440"/>
    </source>
</evidence>
<feature type="region of interest" description="Disordered" evidence="1">
    <location>
        <begin position="134"/>
        <end position="157"/>
    </location>
</feature>